<evidence type="ECO:0000313" key="1">
    <source>
        <dbReference type="EMBL" id="TGY41552.1"/>
    </source>
</evidence>
<sequence>MIKYIIAPIIGGSLGYLYYKKIGCASGTCPITSNPYASIIYGSIIGLLFAS</sequence>
<protein>
    <submittedName>
        <fullName evidence="1">YtxH domain-containing protein</fullName>
    </submittedName>
</protein>
<evidence type="ECO:0000313" key="2">
    <source>
        <dbReference type="Proteomes" id="UP000306888"/>
    </source>
</evidence>
<proteinExistence type="predicted"/>
<dbReference type="OrthoDB" id="2062758at2"/>
<reference evidence="1 2" key="1">
    <citation type="submission" date="2019-04" db="EMBL/GenBank/DDBJ databases">
        <title>Microbes associate with the intestines of laboratory mice.</title>
        <authorList>
            <person name="Navarre W."/>
            <person name="Wong E."/>
            <person name="Huang K."/>
            <person name="Tropini C."/>
            <person name="Ng K."/>
            <person name="Yu B."/>
        </authorList>
    </citation>
    <scope>NUCLEOTIDE SEQUENCE [LARGE SCALE GENOMIC DNA]</scope>
    <source>
        <strain evidence="1 2">NM50_B9-20</strain>
    </source>
</reference>
<dbReference type="AlphaFoldDB" id="A0A4S2DIW5"/>
<dbReference type="InterPro" id="IPR045764">
    <property type="entry name" value="DUF6132"/>
</dbReference>
<dbReference type="RefSeq" id="WP_136007573.1">
    <property type="nucleotide sequence ID" value="NZ_SRYR01000007.1"/>
</dbReference>
<name>A0A4S2DIW5_9CLOT</name>
<dbReference type="Proteomes" id="UP000306888">
    <property type="component" value="Unassembled WGS sequence"/>
</dbReference>
<keyword evidence="2" id="KW-1185">Reference proteome</keyword>
<dbReference type="EMBL" id="SRYR01000007">
    <property type="protein sequence ID" value="TGY41552.1"/>
    <property type="molecule type" value="Genomic_DNA"/>
</dbReference>
<dbReference type="Pfam" id="PF19628">
    <property type="entry name" value="DUF6132"/>
    <property type="match status" value="1"/>
</dbReference>
<organism evidence="1 2">
    <name type="scientific">Clostridium sartagoforme</name>
    <dbReference type="NCBI Taxonomy" id="84031"/>
    <lineage>
        <taxon>Bacteria</taxon>
        <taxon>Bacillati</taxon>
        <taxon>Bacillota</taxon>
        <taxon>Clostridia</taxon>
        <taxon>Eubacteriales</taxon>
        <taxon>Clostridiaceae</taxon>
        <taxon>Clostridium</taxon>
    </lineage>
</organism>
<gene>
    <name evidence="1" type="ORF">E5347_12550</name>
</gene>
<accession>A0A4S2DIW5</accession>
<comment type="caution">
    <text evidence="1">The sequence shown here is derived from an EMBL/GenBank/DDBJ whole genome shotgun (WGS) entry which is preliminary data.</text>
</comment>